<dbReference type="SUPFAM" id="SSF54160">
    <property type="entry name" value="Chromo domain-like"/>
    <property type="match status" value="1"/>
</dbReference>
<evidence type="ECO:0000259" key="3">
    <source>
        <dbReference type="PROSITE" id="PS50013"/>
    </source>
</evidence>
<dbReference type="CDD" id="cd00024">
    <property type="entry name" value="CD_CSD"/>
    <property type="match status" value="1"/>
</dbReference>
<evidence type="ECO:0000256" key="1">
    <source>
        <dbReference type="ARBA" id="ARBA00011353"/>
    </source>
</evidence>
<dbReference type="Proteomes" id="UP001305414">
    <property type="component" value="Unassembled WGS sequence"/>
</dbReference>
<comment type="subunit">
    <text evidence="1">Component of the NuA4 histone acetyltransferase complex.</text>
</comment>
<keyword evidence="5" id="KW-1185">Reference proteome</keyword>
<dbReference type="SMART" id="SM00298">
    <property type="entry name" value="CHROMO"/>
    <property type="match status" value="1"/>
</dbReference>
<dbReference type="PROSITE" id="PS50013">
    <property type="entry name" value="CHROMO_2"/>
    <property type="match status" value="1"/>
</dbReference>
<dbReference type="GO" id="GO:0006338">
    <property type="term" value="P:chromatin remodeling"/>
    <property type="evidence" value="ECO:0007669"/>
    <property type="project" value="UniProtKB-ARBA"/>
</dbReference>
<feature type="compositionally biased region" description="Basic residues" evidence="2">
    <location>
        <begin position="147"/>
        <end position="164"/>
    </location>
</feature>
<comment type="caution">
    <text evidence="4">The sequence shown here is derived from an EMBL/GenBank/DDBJ whole genome shotgun (WGS) entry which is preliminary data.</text>
</comment>
<feature type="region of interest" description="Disordered" evidence="2">
    <location>
        <begin position="138"/>
        <end position="164"/>
    </location>
</feature>
<evidence type="ECO:0000313" key="4">
    <source>
        <dbReference type="EMBL" id="KAK5633491.1"/>
    </source>
</evidence>
<proteinExistence type="predicted"/>
<dbReference type="AlphaFoldDB" id="A0AAN7UWH3"/>
<feature type="domain" description="Chromo" evidence="3">
    <location>
        <begin position="102"/>
        <end position="139"/>
    </location>
</feature>
<sequence>MTETFHKVNDNIFEQSLQLDQDLTHLIEDVHESATDPSFNFQQPNSMDVDKHHAVDCILERWNKNLFLLRWKEDGSCWWVQRKDINADLVQSFEENYTGISLGVDKVLATRKRRGKIEYRMRWFGRPVEEDTWVPEKQMSPELVEKHKPKKAVSRSRGKYRTGH</sequence>
<dbReference type="InterPro" id="IPR000953">
    <property type="entry name" value="Chromo/chromo_shadow_dom"/>
</dbReference>
<protein>
    <recommendedName>
        <fullName evidence="3">Chromo domain-containing protein</fullName>
    </recommendedName>
</protein>
<accession>A0AAN7UWH3</accession>
<dbReference type="EMBL" id="JAWHQM010000032">
    <property type="protein sequence ID" value="KAK5633491.1"/>
    <property type="molecule type" value="Genomic_DNA"/>
</dbReference>
<evidence type="ECO:0000313" key="5">
    <source>
        <dbReference type="Proteomes" id="UP001305414"/>
    </source>
</evidence>
<gene>
    <name evidence="4" type="ORF">RRF57_009205</name>
</gene>
<name>A0AAN7UWH3_9PEZI</name>
<organism evidence="4 5">
    <name type="scientific">Xylaria bambusicola</name>
    <dbReference type="NCBI Taxonomy" id="326684"/>
    <lineage>
        <taxon>Eukaryota</taxon>
        <taxon>Fungi</taxon>
        <taxon>Dikarya</taxon>
        <taxon>Ascomycota</taxon>
        <taxon>Pezizomycotina</taxon>
        <taxon>Sordariomycetes</taxon>
        <taxon>Xylariomycetidae</taxon>
        <taxon>Xylariales</taxon>
        <taxon>Xylariaceae</taxon>
        <taxon>Xylaria</taxon>
    </lineage>
</organism>
<dbReference type="InterPro" id="IPR023780">
    <property type="entry name" value="Chromo_domain"/>
</dbReference>
<dbReference type="InterPro" id="IPR016197">
    <property type="entry name" value="Chromo-like_dom_sf"/>
</dbReference>
<evidence type="ECO:0000256" key="2">
    <source>
        <dbReference type="SAM" id="MobiDB-lite"/>
    </source>
</evidence>
<reference evidence="4 5" key="1">
    <citation type="submission" date="2023-10" db="EMBL/GenBank/DDBJ databases">
        <title>Draft genome sequence of Xylaria bambusicola isolate GMP-LS, the root and basal stem rot pathogen of sugarcane in Indonesia.</title>
        <authorList>
            <person name="Selvaraj P."/>
            <person name="Muralishankar V."/>
            <person name="Muruganantham S."/>
            <person name="Sp S."/>
            <person name="Haryani S."/>
            <person name="Lau K.J.X."/>
            <person name="Naqvi N.I."/>
        </authorList>
    </citation>
    <scope>NUCLEOTIDE SEQUENCE [LARGE SCALE GENOMIC DNA]</scope>
    <source>
        <strain evidence="4">GMP-LS</strain>
    </source>
</reference>
<dbReference type="Gene3D" id="2.40.50.40">
    <property type="match status" value="1"/>
</dbReference>
<dbReference type="Pfam" id="PF00385">
    <property type="entry name" value="Chromo"/>
    <property type="match status" value="1"/>
</dbReference>